<feature type="region of interest" description="Disordered" evidence="7">
    <location>
        <begin position="373"/>
        <end position="442"/>
    </location>
</feature>
<dbReference type="GO" id="GO:0007015">
    <property type="term" value="P:actin filament organization"/>
    <property type="evidence" value="ECO:0007669"/>
    <property type="project" value="TreeGrafter"/>
</dbReference>
<keyword evidence="5" id="KW-0446">Lipid-binding</keyword>
<evidence type="ECO:0000259" key="8">
    <source>
        <dbReference type="PROSITE" id="PS50942"/>
    </source>
</evidence>
<dbReference type="InterPro" id="IPR008942">
    <property type="entry name" value="ENTH_VHS"/>
</dbReference>
<dbReference type="FunFam" id="1.25.40.90:FF:000006">
    <property type="entry name" value="Clathrin interactor 1"/>
    <property type="match status" value="1"/>
</dbReference>
<dbReference type="InterPro" id="IPR003903">
    <property type="entry name" value="UIM_dom"/>
</dbReference>
<feature type="coiled-coil region" evidence="6">
    <location>
        <begin position="314"/>
        <end position="341"/>
    </location>
</feature>
<comment type="subcellular location">
    <subcellularLocation>
        <location evidence="1">Cytoplasm</location>
    </subcellularLocation>
</comment>
<feature type="domain" description="ENTH" evidence="8">
    <location>
        <begin position="16"/>
        <end position="148"/>
    </location>
</feature>
<proteinExistence type="inferred from homology"/>
<evidence type="ECO:0000256" key="1">
    <source>
        <dbReference type="ARBA" id="ARBA00004496"/>
    </source>
</evidence>
<feature type="compositionally biased region" description="Basic and acidic residues" evidence="7">
    <location>
        <begin position="743"/>
        <end position="752"/>
    </location>
</feature>
<sequence length="780" mass="86204">MSIQSIGKGALRVAKNYTKGYSDVQAKVRDATSNDPWGPSGTQMNEIAQLTYNQNDFVEIMEMLDKRLNDKGKNWRHVFKALTLLDYCLHAGSENVVIYFRDNVYLVKTLKEFQYIDEFGKDQGANVRQKAKDITNLLQDEARLRQERRSRASMRDRMTRGGDVGADDQPDENVARKRQQSQPASSSRRNRDDEELKRAMEASKQSYAQEVGKSAEQTHRDADLERALKLSEQEERDRAKAVEDANSRALFDDSLQTAPAAQAQSNPFPLVDASLQPQYTQMQPQFTSFNPYLQEQQQSMMQAQWAQANADWQAQQFALQQQQLQQQQQQQQQEYALYVQQQNELAFQQQQQQAAMQNAWIQQQATAQPLIAQPTGFGSRNPFALGPGPGASPAPPVPTLSPPPQTQPNFTSLNGHAGLSQSQAPAPSPSPSSSSQPGLNVRTRQDENPALAALFANRDGGIDTFGNYGNLRFGNTNAGKMLMANTGTGNPYGTQAQTGNDQPFFSRLGRMTSKQTTSQVEPKDLPTPIGKDAMSKALGQAFLAHQVRQLESGAASRGKPHRRGGPRRPQDVVGRSNNQSIHTQQTPGGRLTTNHAIPAIIVLDTSIFVHSLDQIKKWLSGERPERLVVPLEVLNTLDLSKRGESPLSAQARAASRFLEEQIGANPKIVLQDDKAIGEWPVETDESTITVPQWVKNTLACALWEMAKGDQSVAISVVEAGALGGVPECQYFPSRKAGGKPGIRKSEKKEERNQIPSPELYTPGITDQALVLALLPLSRSQ</sequence>
<dbReference type="InterPro" id="IPR002716">
    <property type="entry name" value="PIN_dom"/>
</dbReference>
<dbReference type="GO" id="GO:0005768">
    <property type="term" value="C:endosome"/>
    <property type="evidence" value="ECO:0007669"/>
    <property type="project" value="TreeGrafter"/>
</dbReference>
<accession>G4TAE5</accession>
<dbReference type="AlphaFoldDB" id="G4TAE5"/>
<feature type="region of interest" description="Disordered" evidence="7">
    <location>
        <begin position="202"/>
        <end position="221"/>
    </location>
</feature>
<evidence type="ECO:0000256" key="3">
    <source>
        <dbReference type="ARBA" id="ARBA00022490"/>
    </source>
</evidence>
<dbReference type="GO" id="GO:0006897">
    <property type="term" value="P:endocytosis"/>
    <property type="evidence" value="ECO:0007669"/>
    <property type="project" value="TreeGrafter"/>
</dbReference>
<dbReference type="STRING" id="1109443.G4TAE5"/>
<dbReference type="Pfam" id="PF01417">
    <property type="entry name" value="ENTH"/>
    <property type="match status" value="1"/>
</dbReference>
<dbReference type="Gene3D" id="1.25.40.90">
    <property type="match status" value="1"/>
</dbReference>
<dbReference type="SMART" id="SM00726">
    <property type="entry name" value="UIM"/>
    <property type="match status" value="2"/>
</dbReference>
<dbReference type="OrthoDB" id="4033880at2759"/>
<feature type="region of interest" description="Disordered" evidence="7">
    <location>
        <begin position="141"/>
        <end position="197"/>
    </location>
</feature>
<dbReference type="Proteomes" id="UP000007148">
    <property type="component" value="Unassembled WGS sequence"/>
</dbReference>
<evidence type="ECO:0000256" key="6">
    <source>
        <dbReference type="SAM" id="Coils"/>
    </source>
</evidence>
<feature type="compositionally biased region" description="Polar residues" evidence="7">
    <location>
        <begin position="575"/>
        <end position="592"/>
    </location>
</feature>
<evidence type="ECO:0000256" key="5">
    <source>
        <dbReference type="ARBA" id="ARBA00023121"/>
    </source>
</evidence>
<comment type="caution">
    <text evidence="9">The sequence shown here is derived from an EMBL/GenBank/DDBJ whole genome shotgun (WGS) entry which is preliminary data.</text>
</comment>
<dbReference type="GO" id="GO:0030125">
    <property type="term" value="C:clathrin vesicle coat"/>
    <property type="evidence" value="ECO:0007669"/>
    <property type="project" value="TreeGrafter"/>
</dbReference>
<organism evidence="9 10">
    <name type="scientific">Serendipita indica (strain DSM 11827)</name>
    <name type="common">Root endophyte fungus</name>
    <name type="synonym">Piriformospora indica</name>
    <dbReference type="NCBI Taxonomy" id="1109443"/>
    <lineage>
        <taxon>Eukaryota</taxon>
        <taxon>Fungi</taxon>
        <taxon>Dikarya</taxon>
        <taxon>Basidiomycota</taxon>
        <taxon>Agaricomycotina</taxon>
        <taxon>Agaricomycetes</taxon>
        <taxon>Sebacinales</taxon>
        <taxon>Serendipitaceae</taxon>
        <taxon>Serendipita</taxon>
    </lineage>
</organism>
<feature type="compositionally biased region" description="Low complexity" evidence="7">
    <location>
        <begin position="420"/>
        <end position="437"/>
    </location>
</feature>
<name>G4TAE5_SERID</name>
<dbReference type="Pfam" id="PF13638">
    <property type="entry name" value="PIN_4"/>
    <property type="match status" value="1"/>
</dbReference>
<dbReference type="EMBL" id="CAFZ01000029">
    <property type="protein sequence ID" value="CCA68272.1"/>
    <property type="molecule type" value="Genomic_DNA"/>
</dbReference>
<feature type="region of interest" description="Disordered" evidence="7">
    <location>
        <begin position="735"/>
        <end position="760"/>
    </location>
</feature>
<dbReference type="PANTHER" id="PTHR12276:SF110">
    <property type="entry name" value="EPSIN-1-RELATED"/>
    <property type="match status" value="1"/>
</dbReference>
<dbReference type="GO" id="GO:0030276">
    <property type="term" value="F:clathrin binding"/>
    <property type="evidence" value="ECO:0007669"/>
    <property type="project" value="TreeGrafter"/>
</dbReference>
<dbReference type="PROSITE" id="PS50330">
    <property type="entry name" value="UIM"/>
    <property type="match status" value="1"/>
</dbReference>
<dbReference type="InParanoid" id="G4TAE5"/>
<reference evidence="9 10" key="1">
    <citation type="journal article" date="2011" name="PLoS Pathog.">
        <title>Endophytic Life Strategies Decoded by Genome and Transcriptome Analyses of the Mutualistic Root Symbiont Piriformospora indica.</title>
        <authorList>
            <person name="Zuccaro A."/>
            <person name="Lahrmann U."/>
            <person name="Guldener U."/>
            <person name="Langen G."/>
            <person name="Pfiffi S."/>
            <person name="Biedenkopf D."/>
            <person name="Wong P."/>
            <person name="Samans B."/>
            <person name="Grimm C."/>
            <person name="Basiewicz M."/>
            <person name="Murat C."/>
            <person name="Martin F."/>
            <person name="Kogel K.H."/>
        </authorList>
    </citation>
    <scope>NUCLEOTIDE SEQUENCE [LARGE SCALE GENOMIC DNA]</scope>
    <source>
        <strain evidence="9 10">DSM 11827</strain>
    </source>
</reference>
<dbReference type="HOGENOM" id="CLU_359073_0_0_1"/>
<dbReference type="InterPro" id="IPR013809">
    <property type="entry name" value="ENTH"/>
</dbReference>
<dbReference type="PANTHER" id="PTHR12276">
    <property type="entry name" value="EPSIN/ENT-RELATED"/>
    <property type="match status" value="1"/>
</dbReference>
<dbReference type="GO" id="GO:0005543">
    <property type="term" value="F:phospholipid binding"/>
    <property type="evidence" value="ECO:0007669"/>
    <property type="project" value="TreeGrafter"/>
</dbReference>
<keyword evidence="10" id="KW-1185">Reference proteome</keyword>
<dbReference type="SUPFAM" id="SSF48464">
    <property type="entry name" value="ENTH/VHS domain"/>
    <property type="match status" value="1"/>
</dbReference>
<evidence type="ECO:0000313" key="9">
    <source>
        <dbReference type="EMBL" id="CCA68272.1"/>
    </source>
</evidence>
<gene>
    <name evidence="9" type="ORF">PIIN_02137</name>
</gene>
<evidence type="ECO:0000313" key="10">
    <source>
        <dbReference type="Proteomes" id="UP000007148"/>
    </source>
</evidence>
<dbReference type="OMA" id="PPNHTGY"/>
<dbReference type="PROSITE" id="PS50942">
    <property type="entry name" value="ENTH"/>
    <property type="match status" value="1"/>
</dbReference>
<evidence type="ECO:0000256" key="4">
    <source>
        <dbReference type="ARBA" id="ARBA00022553"/>
    </source>
</evidence>
<evidence type="ECO:0000256" key="7">
    <source>
        <dbReference type="SAM" id="MobiDB-lite"/>
    </source>
</evidence>
<feature type="region of interest" description="Disordered" evidence="7">
    <location>
        <begin position="551"/>
        <end position="592"/>
    </location>
</feature>
<feature type="compositionally biased region" description="Basic and acidic residues" evidence="7">
    <location>
        <begin position="141"/>
        <end position="160"/>
    </location>
</feature>
<feature type="compositionally biased region" description="Pro residues" evidence="7">
    <location>
        <begin position="390"/>
        <end position="406"/>
    </location>
</feature>
<dbReference type="SMART" id="SM00273">
    <property type="entry name" value="ENTH"/>
    <property type="match status" value="1"/>
</dbReference>
<keyword evidence="6" id="KW-0175">Coiled coil</keyword>
<keyword evidence="3" id="KW-0963">Cytoplasm</keyword>
<dbReference type="Gene3D" id="3.40.50.1010">
    <property type="entry name" value="5'-nuclease"/>
    <property type="match status" value="1"/>
</dbReference>
<protein>
    <submittedName>
        <fullName evidence="9">Related to ENT2-clathrin binding protein, required for endocytosis</fullName>
    </submittedName>
</protein>
<comment type="similarity">
    <text evidence="2">Belongs to the epsin family.</text>
</comment>
<dbReference type="GO" id="GO:0005886">
    <property type="term" value="C:plasma membrane"/>
    <property type="evidence" value="ECO:0007669"/>
    <property type="project" value="TreeGrafter"/>
</dbReference>
<evidence type="ECO:0000256" key="2">
    <source>
        <dbReference type="ARBA" id="ARBA00010130"/>
    </source>
</evidence>
<dbReference type="eggNOG" id="KOG2056">
    <property type="taxonomic scope" value="Eukaryota"/>
</dbReference>
<dbReference type="CDD" id="cd16991">
    <property type="entry name" value="ENTH_Ent1_Ent2"/>
    <property type="match status" value="1"/>
</dbReference>
<keyword evidence="4" id="KW-0597">Phosphoprotein</keyword>